<dbReference type="SUPFAM" id="SSF52317">
    <property type="entry name" value="Class I glutamine amidotransferase-like"/>
    <property type="match status" value="1"/>
</dbReference>
<dbReference type="PANTHER" id="PTHR42733">
    <property type="entry name" value="DJ-1 PROTEIN"/>
    <property type="match status" value="1"/>
</dbReference>
<evidence type="ECO:0000256" key="1">
    <source>
        <dbReference type="ARBA" id="ARBA00008542"/>
    </source>
</evidence>
<dbReference type="NCBIfam" id="TIGR01382">
    <property type="entry name" value="PfpI"/>
    <property type="match status" value="1"/>
</dbReference>
<name>A0A8J8MR98_9RHOB</name>
<dbReference type="InterPro" id="IPR006286">
    <property type="entry name" value="C56_PfpI-like"/>
</dbReference>
<reference evidence="3" key="1">
    <citation type="submission" date="2020-01" db="EMBL/GenBank/DDBJ databases">
        <authorList>
            <person name="Yang Y."/>
            <person name="Kwon Y.M."/>
        </authorList>
    </citation>
    <scope>NUCLEOTIDE SEQUENCE</scope>
    <source>
        <strain evidence="3">PG104</strain>
    </source>
</reference>
<comment type="similarity">
    <text evidence="1">Belongs to the peptidase C56 family.</text>
</comment>
<dbReference type="Pfam" id="PF01965">
    <property type="entry name" value="DJ-1_PfpI"/>
    <property type="match status" value="1"/>
</dbReference>
<evidence type="ECO:0000313" key="3">
    <source>
        <dbReference type="EMBL" id="QUS34911.1"/>
    </source>
</evidence>
<evidence type="ECO:0000259" key="2">
    <source>
        <dbReference type="Pfam" id="PF01965"/>
    </source>
</evidence>
<dbReference type="EMBL" id="CP047289">
    <property type="protein sequence ID" value="QUS34911.1"/>
    <property type="molecule type" value="Genomic_DNA"/>
</dbReference>
<dbReference type="Proteomes" id="UP000679284">
    <property type="component" value="Chromosome"/>
</dbReference>
<feature type="domain" description="DJ-1/PfpI" evidence="2">
    <location>
        <begin position="6"/>
        <end position="176"/>
    </location>
</feature>
<dbReference type="PROSITE" id="PS51276">
    <property type="entry name" value="PEPTIDASE_C56_PFPI"/>
    <property type="match status" value="1"/>
</dbReference>
<dbReference type="KEGG" id="fap:GR316_00660"/>
<keyword evidence="4" id="KW-1185">Reference proteome</keyword>
<evidence type="ECO:0000313" key="4">
    <source>
        <dbReference type="Proteomes" id="UP000679284"/>
    </source>
</evidence>
<sequence>MALDGKTVAILIAPQGTEEVEFTKPKEALEQAGASVVVVSLKDGPAKAVNGDLEPGGEHAVHKTIGQVRAEDFDGIVIPGGTVGADRLRADKGVVALVHEMVAQGKPVAAICHGPWVLVEAGIVKGRELTSFPSLQTDIRNAGGTWTDAEVVTDSGLVTSRKPDDLPAFCAKLVEEIGEGRHSKMARSA</sequence>
<dbReference type="RefSeq" id="WP_211784160.1">
    <property type="nucleotide sequence ID" value="NZ_CP047289.1"/>
</dbReference>
<accession>A0A8J8MR98</accession>
<proteinExistence type="inferred from homology"/>
<gene>
    <name evidence="3" type="ORF">GR316_00660</name>
</gene>
<dbReference type="InterPro" id="IPR029062">
    <property type="entry name" value="Class_I_gatase-like"/>
</dbReference>
<dbReference type="AlphaFoldDB" id="A0A8J8MR98"/>
<protein>
    <submittedName>
        <fullName evidence="3">DJ-1/PfpI/YhbO family deglycase/protease</fullName>
    </submittedName>
</protein>
<dbReference type="Gene3D" id="3.40.50.880">
    <property type="match status" value="1"/>
</dbReference>
<dbReference type="PANTHER" id="PTHR42733:SF12">
    <property type="entry name" value="PROTEINASE"/>
    <property type="match status" value="1"/>
</dbReference>
<organism evidence="3 4">
    <name type="scientific">Falsirhodobacter algicola</name>
    <dbReference type="NCBI Taxonomy" id="2692330"/>
    <lineage>
        <taxon>Bacteria</taxon>
        <taxon>Pseudomonadati</taxon>
        <taxon>Pseudomonadota</taxon>
        <taxon>Alphaproteobacteria</taxon>
        <taxon>Rhodobacterales</taxon>
        <taxon>Paracoccaceae</taxon>
        <taxon>Falsirhodobacter</taxon>
    </lineage>
</organism>
<dbReference type="InterPro" id="IPR002818">
    <property type="entry name" value="DJ-1/PfpI"/>
</dbReference>
<dbReference type="CDD" id="cd03134">
    <property type="entry name" value="GATase1_PfpI_like"/>
    <property type="match status" value="1"/>
</dbReference>